<dbReference type="PANTHER" id="PTHR33121">
    <property type="entry name" value="CYCLIC DI-GMP PHOSPHODIESTERASE PDEF"/>
    <property type="match status" value="1"/>
</dbReference>
<dbReference type="EMBL" id="AWVF01000197">
    <property type="protein sequence ID" value="ERJ95747.1"/>
    <property type="molecule type" value="Genomic_DNA"/>
</dbReference>
<dbReference type="SUPFAM" id="SSF141868">
    <property type="entry name" value="EAL domain-like"/>
    <property type="match status" value="1"/>
</dbReference>
<dbReference type="InterPro" id="IPR013702">
    <property type="entry name" value="FIST_domain_N"/>
</dbReference>
<dbReference type="CDD" id="cd01948">
    <property type="entry name" value="EAL"/>
    <property type="match status" value="1"/>
</dbReference>
<dbReference type="Proteomes" id="UP000016662">
    <property type="component" value="Unassembled WGS sequence"/>
</dbReference>
<dbReference type="Pfam" id="PF08495">
    <property type="entry name" value="FIST"/>
    <property type="match status" value="1"/>
</dbReference>
<dbReference type="PANTHER" id="PTHR33121:SF71">
    <property type="entry name" value="OXYGEN SENSOR PROTEIN DOSP"/>
    <property type="match status" value="1"/>
</dbReference>
<dbReference type="HOGENOM" id="CLU_000445_75_2_9"/>
<sequence length="838" mass="96129">MHEKEIVSSALLYRDQTDLKNFLKEQRRTAPPDCSWLVLIHTCCHSPASAVAIAQHVKEVLPDAAVLGTSAAAVIHHGSIYTDQCLLHITRFRRTRPEIFRLSLDGKTPEELAEEAAENFPADSRALFAFFTDQYMHMQPFLQHLEQLRQHIPAAGGMISANTFGAFSFDESGVYPHNAVFAVLCGTTLRTWSGVVQGQEAFGETYTITKTEQDSILEVDHQPASQWFQQKLEEICHTKPCPICSELLMRFPLALQQVGTQSQFLSYSEPQNRIQTYSNWLPAGTRFRMAYLSPLTAVAELRECCAELNTTPCQTILAYPGTLHYSAMTNCTAWELRALRSSRICGAFLHGEIAAAEEHNQVYVGADTLFGLTESEHDYLPIDQTLLDDLQGLDADWHNIDQYLEHAQQQATISSASRQIMQQEILLRSNTFLDKETELENLVKFKFDDKKHRYNKICMISIEKGILISGRRGSKVWNQLMRENIQQVIRTLHDTELFFYCNDKWSFFFTAEPEYPDDKFLEQAEMAFHECGYYFCKELNITAVNAFYVVIGETDLLEKIQLCMSATADHNARFYLYNKDNAETMKQMDEKLRMTNIISDAILYDRIVPYFQPIRDNRTQEITKYEALMRLSDKDHNIYAPGQFLEIAKDYHLYLQLSQLMIKKVLELFRDRTESVFLNLSAYDISSEASRSMLYELLSNLPQEACGRITFEILESEKIRDFNEMVNFLNEIRKFGVKIAIDDFGAGFSNFTAILRVNPDFIKIDGDLIINCDKDPMKQLCLQAISDIAKGIDAELIAEHVENSGEQQTVESTNIQYTQGYYFSKPLPYQNLEQKKKD</sequence>
<dbReference type="RefSeq" id="WP_021683068.1">
    <property type="nucleotide sequence ID" value="NZ_KI260457.1"/>
</dbReference>
<proteinExistence type="predicted"/>
<accession>U2KTX7</accession>
<protein>
    <submittedName>
        <fullName evidence="2">Cyclic diguanylate phosphodiesterase domain protein</fullName>
    </submittedName>
</protein>
<comment type="caution">
    <text evidence="2">The sequence shown here is derived from an EMBL/GenBank/DDBJ whole genome shotgun (WGS) entry which is preliminary data.</text>
</comment>
<dbReference type="SMART" id="SM00897">
    <property type="entry name" value="FIST"/>
    <property type="match status" value="1"/>
</dbReference>
<gene>
    <name evidence="2" type="ORF">RUMCAL_01597</name>
</gene>
<dbReference type="PROSITE" id="PS50883">
    <property type="entry name" value="EAL"/>
    <property type="match status" value="1"/>
</dbReference>
<evidence type="ECO:0000313" key="2">
    <source>
        <dbReference type="EMBL" id="ERJ95747.1"/>
    </source>
</evidence>
<organism evidence="2 3">
    <name type="scientific">Ruminococcus callidus ATCC 27760</name>
    <dbReference type="NCBI Taxonomy" id="411473"/>
    <lineage>
        <taxon>Bacteria</taxon>
        <taxon>Bacillati</taxon>
        <taxon>Bacillota</taxon>
        <taxon>Clostridia</taxon>
        <taxon>Eubacteriales</taxon>
        <taxon>Oscillospiraceae</taxon>
        <taxon>Ruminococcus</taxon>
    </lineage>
</organism>
<dbReference type="Gene3D" id="3.20.20.450">
    <property type="entry name" value="EAL domain"/>
    <property type="match status" value="1"/>
</dbReference>
<dbReference type="eggNOG" id="COG2200">
    <property type="taxonomic scope" value="Bacteria"/>
</dbReference>
<evidence type="ECO:0000259" key="1">
    <source>
        <dbReference type="PROSITE" id="PS50883"/>
    </source>
</evidence>
<keyword evidence="3" id="KW-1185">Reference proteome</keyword>
<dbReference type="GO" id="GO:0071111">
    <property type="term" value="F:cyclic-guanylate-specific phosphodiesterase activity"/>
    <property type="evidence" value="ECO:0007669"/>
    <property type="project" value="InterPro"/>
</dbReference>
<dbReference type="InterPro" id="IPR050706">
    <property type="entry name" value="Cyclic-di-GMP_PDE-like"/>
</dbReference>
<dbReference type="InterPro" id="IPR001633">
    <property type="entry name" value="EAL_dom"/>
</dbReference>
<dbReference type="PATRIC" id="fig|411473.3.peg.1300"/>
<dbReference type="InterPro" id="IPR035919">
    <property type="entry name" value="EAL_sf"/>
</dbReference>
<feature type="domain" description="EAL" evidence="1">
    <location>
        <begin position="591"/>
        <end position="838"/>
    </location>
</feature>
<dbReference type="AlphaFoldDB" id="U2KTX7"/>
<dbReference type="STRING" id="411473.RUMCAL_01597"/>
<name>U2KTX7_9FIRM</name>
<dbReference type="Pfam" id="PF00563">
    <property type="entry name" value="EAL"/>
    <property type="match status" value="1"/>
</dbReference>
<dbReference type="SMART" id="SM00052">
    <property type="entry name" value="EAL"/>
    <property type="match status" value="1"/>
</dbReference>
<evidence type="ECO:0000313" key="3">
    <source>
        <dbReference type="Proteomes" id="UP000016662"/>
    </source>
</evidence>
<dbReference type="OrthoDB" id="9805474at2"/>
<reference evidence="2 3" key="1">
    <citation type="submission" date="2013-07" db="EMBL/GenBank/DDBJ databases">
        <authorList>
            <person name="Weinstock G."/>
            <person name="Sodergren E."/>
            <person name="Wylie T."/>
            <person name="Fulton L."/>
            <person name="Fulton R."/>
            <person name="Fronick C."/>
            <person name="O'Laughlin M."/>
            <person name="Godfrey J."/>
            <person name="Miner T."/>
            <person name="Herter B."/>
            <person name="Appelbaum E."/>
            <person name="Cordes M."/>
            <person name="Lek S."/>
            <person name="Wollam A."/>
            <person name="Pepin K.H."/>
            <person name="Palsikar V.B."/>
            <person name="Mitreva M."/>
            <person name="Wilson R.K."/>
        </authorList>
    </citation>
    <scope>NUCLEOTIDE SEQUENCE [LARGE SCALE GENOMIC DNA]</scope>
    <source>
        <strain evidence="2 3">ATCC 27760</strain>
    </source>
</reference>